<accession>A0ACC0YUJ1</accession>
<sequence>MESADLQLQHQLQLQQLNGYFSLLETKLASKVPRTQDWNSTTVLKDSSGDTDTTESISRSKECWSSPLFSNTISQESFIPESANQLFPANNKVEMPDFFPKQYTEMIHIPSSVNGHESFSLSSKHYPHYPYDLGENLWLNHFSLDRDITQLQLSAGAGCHNPQASPSTVTSNGFISHVFPSTIISSASDLCASLVSRSPNLQALDLLTSTYHDESFFSQSSHDMNHGKLNETTFMGHDGMPELIKDASPSNSSNKVEVMNAILYLHSLCAMPRLVNGVTRTKRPRSFTESKETRQDFRKSRSRSSCPPLKVRKEKLGDRIQALQKMVAPFGKTDTASVLTEAIGYIQFLHDRVQTLTTPYRNSSTTQAGSSKEDKIEESKRNLRRRGLCLVPLPYASYFNSYDGSMETNST</sequence>
<protein>
    <submittedName>
        <fullName evidence="1">Uncharacterized protein</fullName>
    </submittedName>
</protein>
<gene>
    <name evidence="1" type="ORF">Pint_28393</name>
</gene>
<proteinExistence type="predicted"/>
<dbReference type="Proteomes" id="UP001163603">
    <property type="component" value="Chromosome 5"/>
</dbReference>
<reference evidence="2" key="1">
    <citation type="journal article" date="2023" name="G3 (Bethesda)">
        <title>Genome assembly and association tests identify interacting loci associated with vigor, precocity, and sex in interspecific pistachio rootstocks.</title>
        <authorList>
            <person name="Palmer W."/>
            <person name="Jacygrad E."/>
            <person name="Sagayaradj S."/>
            <person name="Cavanaugh K."/>
            <person name="Han R."/>
            <person name="Bertier L."/>
            <person name="Beede B."/>
            <person name="Kafkas S."/>
            <person name="Golino D."/>
            <person name="Preece J."/>
            <person name="Michelmore R."/>
        </authorList>
    </citation>
    <scope>NUCLEOTIDE SEQUENCE [LARGE SCALE GENOMIC DNA]</scope>
</reference>
<evidence type="ECO:0000313" key="1">
    <source>
        <dbReference type="EMBL" id="KAJ0041244.1"/>
    </source>
</evidence>
<name>A0ACC0YUJ1_9ROSI</name>
<keyword evidence="2" id="KW-1185">Reference proteome</keyword>
<evidence type="ECO:0000313" key="2">
    <source>
        <dbReference type="Proteomes" id="UP001163603"/>
    </source>
</evidence>
<comment type="caution">
    <text evidence="1">The sequence shown here is derived from an EMBL/GenBank/DDBJ whole genome shotgun (WGS) entry which is preliminary data.</text>
</comment>
<dbReference type="EMBL" id="CM047740">
    <property type="protein sequence ID" value="KAJ0041244.1"/>
    <property type="molecule type" value="Genomic_DNA"/>
</dbReference>
<organism evidence="1 2">
    <name type="scientific">Pistacia integerrima</name>
    <dbReference type="NCBI Taxonomy" id="434235"/>
    <lineage>
        <taxon>Eukaryota</taxon>
        <taxon>Viridiplantae</taxon>
        <taxon>Streptophyta</taxon>
        <taxon>Embryophyta</taxon>
        <taxon>Tracheophyta</taxon>
        <taxon>Spermatophyta</taxon>
        <taxon>Magnoliopsida</taxon>
        <taxon>eudicotyledons</taxon>
        <taxon>Gunneridae</taxon>
        <taxon>Pentapetalae</taxon>
        <taxon>rosids</taxon>
        <taxon>malvids</taxon>
        <taxon>Sapindales</taxon>
        <taxon>Anacardiaceae</taxon>
        <taxon>Pistacia</taxon>
    </lineage>
</organism>